<dbReference type="GeneID" id="24917481"/>
<evidence type="ECO:0000256" key="3">
    <source>
        <dbReference type="SAM" id="SignalP"/>
    </source>
</evidence>
<feature type="domain" description="P-type" evidence="4">
    <location>
        <begin position="15"/>
        <end position="66"/>
    </location>
</feature>
<keyword evidence="6" id="KW-1185">Reference proteome</keyword>
<dbReference type="Pfam" id="PF16477">
    <property type="entry name" value="DUF5054"/>
    <property type="match status" value="1"/>
</dbReference>
<name>D8LV97_BLAHO</name>
<evidence type="ECO:0000256" key="2">
    <source>
        <dbReference type="PROSITE-ProRule" id="PRU00779"/>
    </source>
</evidence>
<dbReference type="OMA" id="TNFPMWW"/>
<dbReference type="PROSITE" id="PS51448">
    <property type="entry name" value="P_TREFOIL_2"/>
    <property type="match status" value="1"/>
</dbReference>
<keyword evidence="3" id="KW-0732">Signal</keyword>
<gene>
    <name evidence="5" type="ORF">GSBLH_T00000162001</name>
</gene>
<accession>D8LV97</accession>
<protein>
    <recommendedName>
        <fullName evidence="4">P-type domain-containing protein</fullName>
    </recommendedName>
</protein>
<dbReference type="CDD" id="cd10791">
    <property type="entry name" value="GH38N_AMII_like_1"/>
    <property type="match status" value="1"/>
</dbReference>
<dbReference type="CDD" id="cd00111">
    <property type="entry name" value="Trefoil"/>
    <property type="match status" value="1"/>
</dbReference>
<feature type="signal peptide" evidence="3">
    <location>
        <begin position="1"/>
        <end position="15"/>
    </location>
</feature>
<organism evidence="5">
    <name type="scientific">Blastocystis hominis</name>
    <dbReference type="NCBI Taxonomy" id="12968"/>
    <lineage>
        <taxon>Eukaryota</taxon>
        <taxon>Sar</taxon>
        <taxon>Stramenopiles</taxon>
        <taxon>Bigyra</taxon>
        <taxon>Opalozoa</taxon>
        <taxon>Opalinata</taxon>
        <taxon>Blastocystidae</taxon>
        <taxon>Blastocystis</taxon>
    </lineage>
</organism>
<evidence type="ECO:0000259" key="4">
    <source>
        <dbReference type="PROSITE" id="PS51448"/>
    </source>
</evidence>
<dbReference type="SUPFAM" id="SSF57492">
    <property type="entry name" value="Trefoil"/>
    <property type="match status" value="1"/>
</dbReference>
<evidence type="ECO:0000313" key="5">
    <source>
        <dbReference type="EMBL" id="CBK19736.2"/>
    </source>
</evidence>
<dbReference type="InterPro" id="IPR032482">
    <property type="entry name" value="DUF5054"/>
</dbReference>
<dbReference type="RefSeq" id="XP_012893784.1">
    <property type="nucleotide sequence ID" value="XM_013038330.1"/>
</dbReference>
<dbReference type="Gene3D" id="4.10.110.10">
    <property type="entry name" value="Spasmolytic Protein, domain 1"/>
    <property type="match status" value="1"/>
</dbReference>
<comment type="caution">
    <text evidence="2">Lacks conserved residue(s) required for the propagation of feature annotation.</text>
</comment>
<feature type="chain" id="PRO_5012158099" description="P-type domain-containing protein" evidence="3">
    <location>
        <begin position="16"/>
        <end position="542"/>
    </location>
</feature>
<dbReference type="InterPro" id="IPR000519">
    <property type="entry name" value="P_trefoil_dom"/>
</dbReference>
<keyword evidence="1" id="KW-1015">Disulfide bond</keyword>
<dbReference type="Pfam" id="PF00088">
    <property type="entry name" value="Trefoil"/>
    <property type="match status" value="1"/>
</dbReference>
<dbReference type="OrthoDB" id="197879at2759"/>
<proteinExistence type="predicted"/>
<sequence length="542" mass="61269">MIILFLILLYFVALAKDSCAINNPVPCGFEGVLSVSRVFLGISSEMCVDRGCCFKEGASPSCFYPNMGMAEITKVHVIHGCHFDAGFVDTTVNIVNRYFDEIYPRIFSEGTKYEKMGSNVQMKFTTQSWLISLFYDCPQGLGIHCPSQDALKQMDQCIDKDWITWHAFPFVSQLEILDESSISFGIKLSNDLKRRFNKTESHFISQNDVPGTTAAAIPILKKNGVNGVSQPPNVPNIYRWRDPASGEEILNLNHRNGYGGWSSLDDLVIIPGYSEAMLVAFNGDNQGSYQPGWLQTIFNAAQDFFPKAEVVASTFDAFIEPAARYVEANPDSLPLLEMEIGDTWVHGCASDPKKLAMMRVIERERTDCEASGACDEEDPRYYDFSRLFLFNGEHTWGADTKMFLHDTENWTNEAFHRCLEEKKANFMATVETWKEQRTWGFDAPLAALKDHPLKEQIESELALLAPSVPPLDEFEKLESVENVEFGEFIVSISERTGALVRLFDSITEREWCDEKHSIGSLQYSVYNSSDYDAWEDGEWCDA</sequence>
<dbReference type="EMBL" id="FN668638">
    <property type="protein sequence ID" value="CBK19736.2"/>
    <property type="molecule type" value="Genomic_DNA"/>
</dbReference>
<evidence type="ECO:0000256" key="1">
    <source>
        <dbReference type="ARBA" id="ARBA00023157"/>
    </source>
</evidence>
<dbReference type="Proteomes" id="UP000008312">
    <property type="component" value="Unassembled WGS sequence"/>
</dbReference>
<dbReference type="InParanoid" id="D8LV97"/>
<dbReference type="InterPro" id="IPR044913">
    <property type="entry name" value="P_trefoil_dom_sf"/>
</dbReference>
<reference evidence="5" key="1">
    <citation type="submission" date="2010-02" db="EMBL/GenBank/DDBJ databases">
        <title>Sequencing and annotation of the Blastocystis hominis genome.</title>
        <authorList>
            <person name="Wincker P."/>
        </authorList>
    </citation>
    <scope>NUCLEOTIDE SEQUENCE</scope>
    <source>
        <strain evidence="5">Singapore isolate B</strain>
    </source>
</reference>
<dbReference type="AlphaFoldDB" id="D8LV97"/>
<evidence type="ECO:0000313" key="6">
    <source>
        <dbReference type="Proteomes" id="UP000008312"/>
    </source>
</evidence>